<name>A0AAE8FQY3_CLOPF</name>
<protein>
    <submittedName>
        <fullName evidence="1">Uncharacterized protein</fullName>
    </submittedName>
</protein>
<dbReference type="AlphaFoldDB" id="A0AAE8FQY3"/>
<feature type="non-terminal residue" evidence="1">
    <location>
        <position position="234"/>
    </location>
</feature>
<dbReference type="Proteomes" id="UP000273641">
    <property type="component" value="Unassembled WGS sequence"/>
</dbReference>
<reference evidence="1 2" key="1">
    <citation type="submission" date="2018-11" db="EMBL/GenBank/DDBJ databases">
        <title>Draft genome sequences of potential pathogenic Clostridium perfringens from environmental surface water in the North West Province, South Africa.</title>
        <authorList>
            <person name="Fourie J.C.J."/>
            <person name="Sanko T.J."/>
            <person name="Bezuidenhout C."/>
            <person name="Mienie C."/>
            <person name="Adeleke R."/>
        </authorList>
    </citation>
    <scope>NUCLEOTIDE SEQUENCE [LARGE SCALE GENOMIC DNA]</scope>
    <source>
        <strain evidence="1 2">SC4-C13</strain>
    </source>
</reference>
<gene>
    <name evidence="1" type="ORF">EHZ11_15135</name>
</gene>
<evidence type="ECO:0000313" key="2">
    <source>
        <dbReference type="Proteomes" id="UP000273641"/>
    </source>
</evidence>
<accession>A0AAE8FQY3</accession>
<comment type="caution">
    <text evidence="1">The sequence shown here is derived from an EMBL/GenBank/DDBJ whole genome shotgun (WGS) entry which is preliminary data.</text>
</comment>
<proteinExistence type="predicted"/>
<evidence type="ECO:0000313" key="1">
    <source>
        <dbReference type="EMBL" id="RQN22847.1"/>
    </source>
</evidence>
<dbReference type="EMBL" id="RQNR01000014">
    <property type="protein sequence ID" value="RQN22847.1"/>
    <property type="molecule type" value="Genomic_DNA"/>
</dbReference>
<sequence>MNKLEYLDFELSCSIMNAAAKQENREKYGITAEDLIKFYGEDYPGKKKTSSIKVKSKKKKNKFKDIEVQEQLNLFKSIFDDEDEAFIRILCKETDEFYAYPVKALLNKDKLFNILNSHRFATINDLMYTLNTYNNMRNMSYNNIFTINSFAIDVDFKDVKRFEKHTPKQIVNIMEKIEFDKTVPRPNIIEYGNNIRLIYVLDKIYATKNVNTLVRRICSYIGQRLVDYGAKGQP</sequence>
<organism evidence="1 2">
    <name type="scientific">Clostridium perfringens</name>
    <dbReference type="NCBI Taxonomy" id="1502"/>
    <lineage>
        <taxon>Bacteria</taxon>
        <taxon>Bacillati</taxon>
        <taxon>Bacillota</taxon>
        <taxon>Clostridia</taxon>
        <taxon>Eubacteriales</taxon>
        <taxon>Clostridiaceae</taxon>
        <taxon>Clostridium</taxon>
    </lineage>
</organism>